<reference evidence="2" key="1">
    <citation type="submission" date="2020-09" db="EMBL/GenBank/DDBJ databases">
        <title>Genome-Enabled Discovery of Anthraquinone Biosynthesis in Senna tora.</title>
        <authorList>
            <person name="Kang S.-H."/>
            <person name="Pandey R.P."/>
            <person name="Lee C.-M."/>
            <person name="Sim J.-S."/>
            <person name="Jeong J.-T."/>
            <person name="Choi B.-S."/>
            <person name="Jung M."/>
            <person name="Ginzburg D."/>
            <person name="Zhao K."/>
            <person name="Won S.Y."/>
            <person name="Oh T.-J."/>
            <person name="Yu Y."/>
            <person name="Kim N.-H."/>
            <person name="Lee O.R."/>
            <person name="Lee T.-H."/>
            <person name="Bashyal P."/>
            <person name="Kim T.-S."/>
            <person name="Lee W.-H."/>
            <person name="Kawkins C."/>
            <person name="Kim C.-K."/>
            <person name="Kim J.S."/>
            <person name="Ahn B.O."/>
            <person name="Rhee S.Y."/>
            <person name="Sohng J.K."/>
        </authorList>
    </citation>
    <scope>NUCLEOTIDE SEQUENCE</scope>
    <source>
        <tissue evidence="2">Leaf</tissue>
    </source>
</reference>
<dbReference type="EMBL" id="JAAIUW010000008">
    <property type="protein sequence ID" value="KAF7819951.1"/>
    <property type="molecule type" value="Genomic_DNA"/>
</dbReference>
<dbReference type="Proteomes" id="UP000634136">
    <property type="component" value="Unassembled WGS sequence"/>
</dbReference>
<dbReference type="AlphaFoldDB" id="A0A834WHV6"/>
<name>A0A834WHV6_9FABA</name>
<protein>
    <submittedName>
        <fullName evidence="2">Uncharacterized protein</fullName>
    </submittedName>
</protein>
<gene>
    <name evidence="2" type="ORF">G2W53_025406</name>
</gene>
<evidence type="ECO:0000313" key="2">
    <source>
        <dbReference type="EMBL" id="KAF7819951.1"/>
    </source>
</evidence>
<comment type="caution">
    <text evidence="2">The sequence shown here is derived from an EMBL/GenBank/DDBJ whole genome shotgun (WGS) entry which is preliminary data.</text>
</comment>
<organism evidence="2 3">
    <name type="scientific">Senna tora</name>
    <dbReference type="NCBI Taxonomy" id="362788"/>
    <lineage>
        <taxon>Eukaryota</taxon>
        <taxon>Viridiplantae</taxon>
        <taxon>Streptophyta</taxon>
        <taxon>Embryophyta</taxon>
        <taxon>Tracheophyta</taxon>
        <taxon>Spermatophyta</taxon>
        <taxon>Magnoliopsida</taxon>
        <taxon>eudicotyledons</taxon>
        <taxon>Gunneridae</taxon>
        <taxon>Pentapetalae</taxon>
        <taxon>rosids</taxon>
        <taxon>fabids</taxon>
        <taxon>Fabales</taxon>
        <taxon>Fabaceae</taxon>
        <taxon>Caesalpinioideae</taxon>
        <taxon>Cassia clade</taxon>
        <taxon>Senna</taxon>
    </lineage>
</organism>
<evidence type="ECO:0000313" key="3">
    <source>
        <dbReference type="Proteomes" id="UP000634136"/>
    </source>
</evidence>
<evidence type="ECO:0000256" key="1">
    <source>
        <dbReference type="SAM" id="MobiDB-lite"/>
    </source>
</evidence>
<keyword evidence="3" id="KW-1185">Reference proteome</keyword>
<feature type="region of interest" description="Disordered" evidence="1">
    <location>
        <begin position="23"/>
        <end position="47"/>
    </location>
</feature>
<accession>A0A834WHV6</accession>
<proteinExistence type="predicted"/>
<feature type="compositionally biased region" description="Basic residues" evidence="1">
    <location>
        <begin position="24"/>
        <end position="35"/>
    </location>
</feature>
<sequence length="47" mass="5226">MRNSEDVSMVADHDGGDMTLASFLKKKGRKQKSKRCGSQEVARRGDN</sequence>